<feature type="domain" description="Tetrahydrofolate dehydrogenase/cyclohydrolase NAD(P)-binding" evidence="11">
    <location>
        <begin position="136"/>
        <end position="272"/>
    </location>
</feature>
<dbReference type="GO" id="GO:0005829">
    <property type="term" value="C:cytosol"/>
    <property type="evidence" value="ECO:0007669"/>
    <property type="project" value="TreeGrafter"/>
</dbReference>
<dbReference type="EC" id="3.5.4.9" evidence="9"/>
<evidence type="ECO:0000256" key="8">
    <source>
        <dbReference type="ARBA" id="ARBA00023268"/>
    </source>
</evidence>
<dbReference type="EC" id="1.5.1.5" evidence="9"/>
<evidence type="ECO:0000256" key="9">
    <source>
        <dbReference type="HAMAP-Rule" id="MF_01576"/>
    </source>
</evidence>
<gene>
    <name evidence="9" type="primary">folD</name>
    <name evidence="12" type="ORF">A3A33_03455</name>
</gene>
<organism evidence="12 13">
    <name type="scientific">Candidatus Yanofskybacteria bacterium RIFCSPLOWO2_01_FULL_49_25</name>
    <dbReference type="NCBI Taxonomy" id="1802701"/>
    <lineage>
        <taxon>Bacteria</taxon>
        <taxon>Candidatus Yanofskyibacteriota</taxon>
    </lineage>
</organism>
<evidence type="ECO:0000259" key="11">
    <source>
        <dbReference type="Pfam" id="PF02882"/>
    </source>
</evidence>
<keyword evidence="6 9" id="KW-0560">Oxidoreductase</keyword>
<dbReference type="GO" id="GO:0006164">
    <property type="term" value="P:purine nucleotide biosynthetic process"/>
    <property type="evidence" value="ECO:0007669"/>
    <property type="project" value="UniProtKB-KW"/>
</dbReference>
<keyword evidence="9" id="KW-0028">Amino-acid biosynthesis</keyword>
<evidence type="ECO:0000256" key="2">
    <source>
        <dbReference type="ARBA" id="ARBA00022563"/>
    </source>
</evidence>
<comment type="similarity">
    <text evidence="9">Belongs to the tetrahydrofolate dehydrogenase/cyclohydrolase family.</text>
</comment>
<evidence type="ECO:0000259" key="10">
    <source>
        <dbReference type="Pfam" id="PF00763"/>
    </source>
</evidence>
<dbReference type="PRINTS" id="PR00085">
    <property type="entry name" value="THFDHDRGNASE"/>
</dbReference>
<dbReference type="GO" id="GO:0009086">
    <property type="term" value="P:methionine biosynthetic process"/>
    <property type="evidence" value="ECO:0007669"/>
    <property type="project" value="UniProtKB-KW"/>
</dbReference>
<evidence type="ECO:0000256" key="6">
    <source>
        <dbReference type="ARBA" id="ARBA00023002"/>
    </source>
</evidence>
<comment type="caution">
    <text evidence="12">The sequence shown here is derived from an EMBL/GenBank/DDBJ whole genome shotgun (WGS) entry which is preliminary data.</text>
</comment>
<evidence type="ECO:0000313" key="12">
    <source>
        <dbReference type="EMBL" id="OGN28809.1"/>
    </source>
</evidence>
<comment type="catalytic activity">
    <reaction evidence="9">
        <text>(6R)-5,10-methenyltetrahydrofolate + H2O = (6R)-10-formyltetrahydrofolate + H(+)</text>
        <dbReference type="Rhea" id="RHEA:23700"/>
        <dbReference type="ChEBI" id="CHEBI:15377"/>
        <dbReference type="ChEBI" id="CHEBI:15378"/>
        <dbReference type="ChEBI" id="CHEBI:57455"/>
        <dbReference type="ChEBI" id="CHEBI:195366"/>
        <dbReference type="EC" id="3.5.4.9"/>
    </reaction>
</comment>
<dbReference type="SUPFAM" id="SSF51735">
    <property type="entry name" value="NAD(P)-binding Rossmann-fold domains"/>
    <property type="match status" value="1"/>
</dbReference>
<dbReference type="HAMAP" id="MF_01576">
    <property type="entry name" value="THF_DHG_CYH"/>
    <property type="match status" value="1"/>
</dbReference>
<name>A0A1F8GWG9_9BACT</name>
<dbReference type="InterPro" id="IPR020631">
    <property type="entry name" value="THF_DH/CycHdrlase_NAD-bd_dom"/>
</dbReference>
<accession>A0A1F8GWG9</accession>
<keyword evidence="4 9" id="KW-0378">Hydrolase</keyword>
<comment type="subunit">
    <text evidence="9">Homodimer.</text>
</comment>
<keyword evidence="5 9" id="KW-0521">NADP</keyword>
<feature type="domain" description="Tetrahydrofolate dehydrogenase/cyclohydrolase catalytic" evidence="10">
    <location>
        <begin position="3"/>
        <end position="114"/>
    </location>
</feature>
<keyword evidence="9" id="KW-0368">Histidine biosynthesis</keyword>
<dbReference type="EMBL" id="MGKP01000012">
    <property type="protein sequence ID" value="OGN28809.1"/>
    <property type="molecule type" value="Genomic_DNA"/>
</dbReference>
<dbReference type="InterPro" id="IPR046346">
    <property type="entry name" value="Aminoacid_DH-like_N_sf"/>
</dbReference>
<comment type="pathway">
    <text evidence="1 9">One-carbon metabolism; tetrahydrofolate interconversion.</text>
</comment>
<dbReference type="GO" id="GO:0035999">
    <property type="term" value="P:tetrahydrofolate interconversion"/>
    <property type="evidence" value="ECO:0007669"/>
    <property type="project" value="UniProtKB-UniRule"/>
</dbReference>
<evidence type="ECO:0000256" key="1">
    <source>
        <dbReference type="ARBA" id="ARBA00004777"/>
    </source>
</evidence>
<comment type="catalytic activity">
    <reaction evidence="9">
        <text>(6R)-5,10-methylene-5,6,7,8-tetrahydrofolate + NADP(+) = (6R)-5,10-methenyltetrahydrofolate + NADPH</text>
        <dbReference type="Rhea" id="RHEA:22812"/>
        <dbReference type="ChEBI" id="CHEBI:15636"/>
        <dbReference type="ChEBI" id="CHEBI:57455"/>
        <dbReference type="ChEBI" id="CHEBI:57783"/>
        <dbReference type="ChEBI" id="CHEBI:58349"/>
        <dbReference type="EC" id="1.5.1.5"/>
    </reaction>
</comment>
<evidence type="ECO:0000256" key="5">
    <source>
        <dbReference type="ARBA" id="ARBA00022857"/>
    </source>
</evidence>
<evidence type="ECO:0000313" key="13">
    <source>
        <dbReference type="Proteomes" id="UP000179047"/>
    </source>
</evidence>
<keyword evidence="7 9" id="KW-0486">Methionine biosynthesis</keyword>
<dbReference type="Gene3D" id="3.40.50.720">
    <property type="entry name" value="NAD(P)-binding Rossmann-like Domain"/>
    <property type="match status" value="1"/>
</dbReference>
<keyword evidence="3 9" id="KW-0658">Purine biosynthesis</keyword>
<reference evidence="12 13" key="1">
    <citation type="journal article" date="2016" name="Nat. Commun.">
        <title>Thousands of microbial genomes shed light on interconnected biogeochemical processes in an aquifer system.</title>
        <authorList>
            <person name="Anantharaman K."/>
            <person name="Brown C.T."/>
            <person name="Hug L.A."/>
            <person name="Sharon I."/>
            <person name="Castelle C.J."/>
            <person name="Probst A.J."/>
            <person name="Thomas B.C."/>
            <person name="Singh A."/>
            <person name="Wilkins M.J."/>
            <person name="Karaoz U."/>
            <person name="Brodie E.L."/>
            <person name="Williams K.H."/>
            <person name="Hubbard S.S."/>
            <person name="Banfield J.F."/>
        </authorList>
    </citation>
    <scope>NUCLEOTIDE SEQUENCE [LARGE SCALE GENOMIC DNA]</scope>
</reference>
<dbReference type="InterPro" id="IPR020630">
    <property type="entry name" value="THF_DH/CycHdrlase_cat_dom"/>
</dbReference>
<comment type="function">
    <text evidence="9">Catalyzes the oxidation of 5,10-methylenetetrahydrofolate to 5,10-methenyltetrahydrofolate and then the hydrolysis of 5,10-methenyltetrahydrofolate to 10-formyltetrahydrofolate.</text>
</comment>
<dbReference type="SUPFAM" id="SSF53223">
    <property type="entry name" value="Aminoacid dehydrogenase-like, N-terminal domain"/>
    <property type="match status" value="1"/>
</dbReference>
<evidence type="ECO:0000256" key="7">
    <source>
        <dbReference type="ARBA" id="ARBA00023167"/>
    </source>
</evidence>
<dbReference type="Pfam" id="PF00763">
    <property type="entry name" value="THF_DHG_CYH"/>
    <property type="match status" value="1"/>
</dbReference>
<dbReference type="GO" id="GO:0000105">
    <property type="term" value="P:L-histidine biosynthetic process"/>
    <property type="evidence" value="ECO:0007669"/>
    <property type="project" value="UniProtKB-KW"/>
</dbReference>
<dbReference type="InterPro" id="IPR036291">
    <property type="entry name" value="NAD(P)-bd_dom_sf"/>
</dbReference>
<dbReference type="PANTHER" id="PTHR48099">
    <property type="entry name" value="C-1-TETRAHYDROFOLATE SYNTHASE, CYTOPLASMIC-RELATED"/>
    <property type="match status" value="1"/>
</dbReference>
<dbReference type="Gene3D" id="3.40.50.10860">
    <property type="entry name" value="Leucine Dehydrogenase, chain A, domain 1"/>
    <property type="match status" value="1"/>
</dbReference>
<keyword evidence="8 9" id="KW-0511">Multifunctional enzyme</keyword>
<proteinExistence type="inferred from homology"/>
<dbReference type="GO" id="GO:0004477">
    <property type="term" value="F:methenyltetrahydrofolate cyclohydrolase activity"/>
    <property type="evidence" value="ECO:0007669"/>
    <property type="project" value="UniProtKB-UniRule"/>
</dbReference>
<dbReference type="InterPro" id="IPR000672">
    <property type="entry name" value="THF_DH/CycHdrlase"/>
</dbReference>
<evidence type="ECO:0000256" key="4">
    <source>
        <dbReference type="ARBA" id="ARBA00022801"/>
    </source>
</evidence>
<evidence type="ECO:0000256" key="3">
    <source>
        <dbReference type="ARBA" id="ARBA00022755"/>
    </source>
</evidence>
<dbReference type="Proteomes" id="UP000179047">
    <property type="component" value="Unassembled WGS sequence"/>
</dbReference>
<dbReference type="STRING" id="1802701.A3A33_03455"/>
<dbReference type="AlphaFoldDB" id="A0A1F8GWG9"/>
<dbReference type="UniPathway" id="UPA00193"/>
<dbReference type="GO" id="GO:0004488">
    <property type="term" value="F:methylenetetrahydrofolate dehydrogenase (NADP+) activity"/>
    <property type="evidence" value="ECO:0007669"/>
    <property type="project" value="UniProtKB-UniRule"/>
</dbReference>
<protein>
    <recommendedName>
        <fullName evidence="9">Bifunctional protein FolD</fullName>
    </recommendedName>
    <domain>
        <recommendedName>
            <fullName evidence="9">Methylenetetrahydrofolate dehydrogenase</fullName>
            <ecNumber evidence="9">1.5.1.5</ecNumber>
        </recommendedName>
    </domain>
    <domain>
        <recommendedName>
            <fullName evidence="9">Methenyltetrahydrofolate cyclohydrolase</fullName>
            <ecNumber evidence="9">3.5.4.9</ecNumber>
        </recommendedName>
    </domain>
</protein>
<dbReference type="Pfam" id="PF02882">
    <property type="entry name" value="THF_DHG_CYH_C"/>
    <property type="match status" value="1"/>
</dbReference>
<feature type="binding site" evidence="9">
    <location>
        <begin position="159"/>
        <end position="161"/>
    </location>
    <ligand>
        <name>NADP(+)</name>
        <dbReference type="ChEBI" id="CHEBI:58349"/>
    </ligand>
</feature>
<dbReference type="PANTHER" id="PTHR48099:SF5">
    <property type="entry name" value="C-1-TETRAHYDROFOLATE SYNTHASE, CYTOPLASMIC"/>
    <property type="match status" value="1"/>
</dbReference>
<keyword evidence="2 9" id="KW-0554">One-carbon metabolism</keyword>
<sequence>MLIDGKKIADAVLEEIKHQITGYKKPPKLVAVLVGNDPELKSFLELKGKVAKRIGIEYEIEEFTEKISNTELRAKIVALAKQSPVTGIIIELPLPAHLNTQYILNAVPMEKDPDVLSQKAQGAFFVGRSSVLAPSAEAVKMICDEYRVEVRGRQCVVFGYGLLVGKQVAHWLLSQGATVSVINEHSPNPVSYARHADIIVSGVGKAGLVTADMVKEGATVIDFGWDTTGGAATGDVDYANVSAKAGLITPIPGGVGPLVVAAVLKNMLILLQNSKS</sequence>
<comment type="caution">
    <text evidence="9">Lacks conserved residue(s) required for the propagation of feature annotation.</text>
</comment>